<feature type="region of interest" description="Disordered" evidence="2">
    <location>
        <begin position="89"/>
        <end position="111"/>
    </location>
</feature>
<keyword evidence="5" id="KW-1185">Reference proteome</keyword>
<evidence type="ECO:0000256" key="2">
    <source>
        <dbReference type="SAM" id="MobiDB-lite"/>
    </source>
</evidence>
<evidence type="ECO:0000256" key="3">
    <source>
        <dbReference type="SAM" id="Phobius"/>
    </source>
</evidence>
<dbReference type="Proteomes" id="UP000676079">
    <property type="component" value="Chromosome"/>
</dbReference>
<reference evidence="4 5" key="1">
    <citation type="submission" date="2021-05" db="EMBL/GenBank/DDBJ databases">
        <title>Direct Submission.</title>
        <authorList>
            <person name="Li K."/>
            <person name="Gao J."/>
        </authorList>
    </citation>
    <scope>NUCLEOTIDE SEQUENCE [LARGE SCALE GENOMIC DNA]</scope>
    <source>
        <strain evidence="4 5">Mg02</strain>
    </source>
</reference>
<protein>
    <submittedName>
        <fullName evidence="4">Uncharacterized protein</fullName>
    </submittedName>
</protein>
<proteinExistence type="predicted"/>
<feature type="coiled-coil region" evidence="1">
    <location>
        <begin position="44"/>
        <end position="81"/>
    </location>
</feature>
<dbReference type="RefSeq" id="WP_220564222.1">
    <property type="nucleotide sequence ID" value="NZ_CP074133.1"/>
</dbReference>
<accession>A0ABX8BP24</accession>
<organism evidence="4 5">
    <name type="scientific">Nocardiopsis changdeensis</name>
    <dbReference type="NCBI Taxonomy" id="2831969"/>
    <lineage>
        <taxon>Bacteria</taxon>
        <taxon>Bacillati</taxon>
        <taxon>Actinomycetota</taxon>
        <taxon>Actinomycetes</taxon>
        <taxon>Streptosporangiales</taxon>
        <taxon>Nocardiopsidaceae</taxon>
        <taxon>Nocardiopsis</taxon>
    </lineage>
</organism>
<evidence type="ECO:0000256" key="1">
    <source>
        <dbReference type="SAM" id="Coils"/>
    </source>
</evidence>
<gene>
    <name evidence="4" type="ORF">KGD84_00940</name>
</gene>
<dbReference type="EMBL" id="CP074133">
    <property type="protein sequence ID" value="QUX23009.1"/>
    <property type="molecule type" value="Genomic_DNA"/>
</dbReference>
<sequence>MSHDTAMALLPMFAIGAVLLGIVLGYLLGCEGTLLSQRMAAAAIKRANRARRVARQERAAAAQAQSQRDDALRQLAAAEAVISETTHAVQRAGQVPDLEPPAGRHHVGGAR</sequence>
<keyword evidence="1" id="KW-0175">Coiled coil</keyword>
<keyword evidence="3" id="KW-1133">Transmembrane helix</keyword>
<keyword evidence="3" id="KW-0472">Membrane</keyword>
<name>A0ABX8BP24_9ACTN</name>
<evidence type="ECO:0000313" key="5">
    <source>
        <dbReference type="Proteomes" id="UP000676079"/>
    </source>
</evidence>
<feature type="transmembrane region" description="Helical" evidence="3">
    <location>
        <begin position="6"/>
        <end position="29"/>
    </location>
</feature>
<keyword evidence="3" id="KW-0812">Transmembrane</keyword>
<evidence type="ECO:0000313" key="4">
    <source>
        <dbReference type="EMBL" id="QUX23009.1"/>
    </source>
</evidence>